<evidence type="ECO:0000313" key="3">
    <source>
        <dbReference type="EMBL" id="ALV04551.1"/>
    </source>
</evidence>
<protein>
    <submittedName>
        <fullName evidence="3">Glycoside hydrolase</fullName>
    </submittedName>
</protein>
<dbReference type="EMBL" id="CP013729">
    <property type="protein sequence ID" value="ALV04551.1"/>
    <property type="molecule type" value="Genomic_DNA"/>
</dbReference>
<dbReference type="SUPFAM" id="SSF53756">
    <property type="entry name" value="UDP-Glycosyltransferase/glycogen phosphorylase"/>
    <property type="match status" value="1"/>
</dbReference>
<keyword evidence="4" id="KW-1185">Reference proteome</keyword>
<dbReference type="OrthoDB" id="7560678at2"/>
<proteinExistence type="predicted"/>
<gene>
    <name evidence="3" type="ORF">RD2015_45</name>
</gene>
<organism evidence="3 4">
    <name type="scientific">Roseateles depolymerans</name>
    <dbReference type="NCBI Taxonomy" id="76731"/>
    <lineage>
        <taxon>Bacteria</taxon>
        <taxon>Pseudomonadati</taxon>
        <taxon>Pseudomonadota</taxon>
        <taxon>Betaproteobacteria</taxon>
        <taxon>Burkholderiales</taxon>
        <taxon>Sphaerotilaceae</taxon>
        <taxon>Roseateles</taxon>
    </lineage>
</organism>
<dbReference type="GO" id="GO:0016787">
    <property type="term" value="F:hydrolase activity"/>
    <property type="evidence" value="ECO:0007669"/>
    <property type="project" value="UniProtKB-KW"/>
</dbReference>
<feature type="domain" description="Glycosyltransferase subfamily 4-like N-terminal" evidence="2">
    <location>
        <begin position="95"/>
        <end position="209"/>
    </location>
</feature>
<dbReference type="Proteomes" id="UP000060699">
    <property type="component" value="Chromosome"/>
</dbReference>
<feature type="domain" description="Glycosyl transferase family 1" evidence="1">
    <location>
        <begin position="220"/>
        <end position="376"/>
    </location>
</feature>
<dbReference type="Gene3D" id="3.40.50.2000">
    <property type="entry name" value="Glycogen Phosphorylase B"/>
    <property type="match status" value="2"/>
</dbReference>
<dbReference type="PATRIC" id="fig|76731.3.peg.46"/>
<dbReference type="STRING" id="76731.RD2015_45"/>
<evidence type="ECO:0000313" key="4">
    <source>
        <dbReference type="Proteomes" id="UP000060699"/>
    </source>
</evidence>
<sequence length="422" mass="46259">MKIAYLINHYPKVSHTFIRREIIALERQGVDVLRVAVRGWDDAAPDPVDQQEKTRTHYLLRDGLKPLLGATVSEALRAPVRFLKALGLALRLGHRADRPMPLHLVYLAEACMALRLLREQRISHVHAHFGTNSTEVALLIEALGGPGYSFTCHGSEEFDKPESLHLGEKIRRARFVVAITSFCRSQVYRWVDHSHWPKIQVVRCGVDPAFHTFQPVPASGRRLVAVGRLCEQKGHLLLLEAAARLAADGVDFELVLAGDGELRAPIEARIAALKLERHVRITGWIGSDQVREEMLAARALVVSSFAEGLPVVAMEAMALRRPVISTAIAGIPELVVPKENGWLVPAGDPKALARAMADCLACEDSTLHRMGEAARTRVMAGHDVDQEAARLAVLFRDYAQPDATPVGVRAPAHGVPVGGHGD</sequence>
<dbReference type="KEGG" id="rdp:RD2015_45"/>
<name>A0A0U3LI84_9BURK</name>
<dbReference type="GO" id="GO:0016757">
    <property type="term" value="F:glycosyltransferase activity"/>
    <property type="evidence" value="ECO:0007669"/>
    <property type="project" value="InterPro"/>
</dbReference>
<dbReference type="InterPro" id="IPR001296">
    <property type="entry name" value="Glyco_trans_1"/>
</dbReference>
<dbReference type="PANTHER" id="PTHR12526:SF636">
    <property type="entry name" value="BLL3647 PROTEIN"/>
    <property type="match status" value="1"/>
</dbReference>
<accession>A0A0U3LI84</accession>
<keyword evidence="3" id="KW-0378">Hydrolase</keyword>
<evidence type="ECO:0000259" key="2">
    <source>
        <dbReference type="Pfam" id="PF13439"/>
    </source>
</evidence>
<reference evidence="3 4" key="1">
    <citation type="submission" date="2015-12" db="EMBL/GenBank/DDBJ databases">
        <title>Complete genome of Roseateles depolymerans KCTC 42856.</title>
        <authorList>
            <person name="Kim K.M."/>
        </authorList>
    </citation>
    <scope>NUCLEOTIDE SEQUENCE [LARGE SCALE GENOMIC DNA]</scope>
    <source>
        <strain evidence="3 4">KCTC 42856</strain>
    </source>
</reference>
<dbReference type="InterPro" id="IPR028098">
    <property type="entry name" value="Glyco_trans_4-like_N"/>
</dbReference>
<dbReference type="Pfam" id="PF00534">
    <property type="entry name" value="Glycos_transf_1"/>
    <property type="match status" value="1"/>
</dbReference>
<dbReference type="RefSeq" id="WP_083525187.1">
    <property type="nucleotide sequence ID" value="NZ_CP013729.1"/>
</dbReference>
<dbReference type="Pfam" id="PF13439">
    <property type="entry name" value="Glyco_transf_4"/>
    <property type="match status" value="1"/>
</dbReference>
<evidence type="ECO:0000259" key="1">
    <source>
        <dbReference type="Pfam" id="PF00534"/>
    </source>
</evidence>
<dbReference type="AlphaFoldDB" id="A0A0U3LI84"/>
<dbReference type="PANTHER" id="PTHR12526">
    <property type="entry name" value="GLYCOSYLTRANSFERASE"/>
    <property type="match status" value="1"/>
</dbReference>